<dbReference type="EMBL" id="CP042469">
    <property type="protein sequence ID" value="QOX61897.1"/>
    <property type="molecule type" value="Genomic_DNA"/>
</dbReference>
<proteinExistence type="predicted"/>
<name>A0ACD1A688_9FIRM</name>
<dbReference type="Proteomes" id="UP000594014">
    <property type="component" value="Chromosome"/>
</dbReference>
<gene>
    <name evidence="1" type="ORF">FRZ06_00260</name>
</gene>
<protein>
    <submittedName>
        <fullName evidence="1">Uncharacterized protein</fullName>
    </submittedName>
</protein>
<evidence type="ECO:0000313" key="1">
    <source>
        <dbReference type="EMBL" id="QOX61897.1"/>
    </source>
</evidence>
<keyword evidence="2" id="KW-1185">Reference proteome</keyword>
<sequence>MNNKINKILYRDCGIIAAILAVLWCILSFVMVQVSAMISNQAMRIGILTAGIFAGAFSTAAAAAVFMHLKKNREAIYTIEICAKNQAHDKNQEVCYEKTKNNF</sequence>
<organism evidence="1 2">
    <name type="scientific">Anoxybacterium hadale</name>
    <dbReference type="NCBI Taxonomy" id="3408580"/>
    <lineage>
        <taxon>Bacteria</taxon>
        <taxon>Bacillati</taxon>
        <taxon>Bacillota</taxon>
        <taxon>Clostridia</taxon>
        <taxon>Peptostreptococcales</taxon>
        <taxon>Anaerovoracaceae</taxon>
        <taxon>Anoxybacterium</taxon>
    </lineage>
</organism>
<evidence type="ECO:0000313" key="2">
    <source>
        <dbReference type="Proteomes" id="UP000594014"/>
    </source>
</evidence>
<accession>A0ACD1A688</accession>
<reference evidence="1" key="1">
    <citation type="submission" date="2019-08" db="EMBL/GenBank/DDBJ databases">
        <title>Genome sequence of Clostridiales bacterium MT110.</title>
        <authorList>
            <person name="Cao J."/>
        </authorList>
    </citation>
    <scope>NUCLEOTIDE SEQUENCE</scope>
    <source>
        <strain evidence="1">MT110</strain>
    </source>
</reference>